<proteinExistence type="predicted"/>
<accession>A0ABQ5BH05</accession>
<keyword evidence="3" id="KW-1185">Reference proteome</keyword>
<dbReference type="Proteomes" id="UP001151760">
    <property type="component" value="Unassembled WGS sequence"/>
</dbReference>
<feature type="compositionally biased region" description="Basic and acidic residues" evidence="1">
    <location>
        <begin position="7"/>
        <end position="24"/>
    </location>
</feature>
<protein>
    <submittedName>
        <fullName evidence="2">Uncharacterized protein</fullName>
    </submittedName>
</protein>
<feature type="compositionally biased region" description="Polar residues" evidence="1">
    <location>
        <begin position="135"/>
        <end position="147"/>
    </location>
</feature>
<dbReference type="EMBL" id="BQNB010013285">
    <property type="protein sequence ID" value="GJT14121.1"/>
    <property type="molecule type" value="Genomic_DNA"/>
</dbReference>
<evidence type="ECO:0000256" key="1">
    <source>
        <dbReference type="SAM" id="MobiDB-lite"/>
    </source>
</evidence>
<feature type="region of interest" description="Disordered" evidence="1">
    <location>
        <begin position="127"/>
        <end position="147"/>
    </location>
</feature>
<reference evidence="2" key="2">
    <citation type="submission" date="2022-01" db="EMBL/GenBank/DDBJ databases">
        <authorList>
            <person name="Yamashiro T."/>
            <person name="Shiraishi A."/>
            <person name="Satake H."/>
            <person name="Nakayama K."/>
        </authorList>
    </citation>
    <scope>NUCLEOTIDE SEQUENCE</scope>
</reference>
<name>A0ABQ5BH05_9ASTR</name>
<feature type="region of interest" description="Disordered" evidence="1">
    <location>
        <begin position="1"/>
        <end position="52"/>
    </location>
</feature>
<sequence>MAARKPTTKEGGKKKTASKADKPKNPTPAKQTKHVKEKTTKPTTSKKISKGKVMKVCKVKRTNHLVDEAREEHQLASEIPVEDDEYNLQRGIQISLESFQALVGEWLFVNQPQGSLKDFQLLKRQTPATKDASAGPSTQPQDDTSANVADTEILSVGVEQGEDVSNTVALEDRTVKLDAGQAGSDPKKICANFEKKHKLQDKTVQALSSRVFTLENHDMHSKIDSYVNETVKEAVQNTLQAPIYDVHISDSEDTDAAHLLKIKTRPDWLKPVPEEEMPKTPKPERVIPPNELLETKNNWADALAKTYKDPDENKLLQKTRDIGSFIKWYCKQIGKSKLVKADLEGPAYKLVKPFHKNNISLQYQMEECHLLLTDQIDLVTPEGNQVVPDVSKPLPLGGPLGDKERRNALSISKLKAAYYPDFGLEEFVLSLWIKSEHDYDISVAYGISQWWFKRKEFYITRHSAPFDHRAVRSHMRILSVTSLKTFSRYGYTFLKEIVL</sequence>
<gene>
    <name evidence="2" type="ORF">Tco_0861163</name>
</gene>
<evidence type="ECO:0000313" key="3">
    <source>
        <dbReference type="Proteomes" id="UP001151760"/>
    </source>
</evidence>
<comment type="caution">
    <text evidence="2">The sequence shown here is derived from an EMBL/GenBank/DDBJ whole genome shotgun (WGS) entry which is preliminary data.</text>
</comment>
<organism evidence="2 3">
    <name type="scientific">Tanacetum coccineum</name>
    <dbReference type="NCBI Taxonomy" id="301880"/>
    <lineage>
        <taxon>Eukaryota</taxon>
        <taxon>Viridiplantae</taxon>
        <taxon>Streptophyta</taxon>
        <taxon>Embryophyta</taxon>
        <taxon>Tracheophyta</taxon>
        <taxon>Spermatophyta</taxon>
        <taxon>Magnoliopsida</taxon>
        <taxon>eudicotyledons</taxon>
        <taxon>Gunneridae</taxon>
        <taxon>Pentapetalae</taxon>
        <taxon>asterids</taxon>
        <taxon>campanulids</taxon>
        <taxon>Asterales</taxon>
        <taxon>Asteraceae</taxon>
        <taxon>Asteroideae</taxon>
        <taxon>Anthemideae</taxon>
        <taxon>Anthemidinae</taxon>
        <taxon>Tanacetum</taxon>
    </lineage>
</organism>
<evidence type="ECO:0000313" key="2">
    <source>
        <dbReference type="EMBL" id="GJT14121.1"/>
    </source>
</evidence>
<reference evidence="2" key="1">
    <citation type="journal article" date="2022" name="Int. J. Mol. Sci.">
        <title>Draft Genome of Tanacetum Coccineum: Genomic Comparison of Closely Related Tanacetum-Family Plants.</title>
        <authorList>
            <person name="Yamashiro T."/>
            <person name="Shiraishi A."/>
            <person name="Nakayama K."/>
            <person name="Satake H."/>
        </authorList>
    </citation>
    <scope>NUCLEOTIDE SEQUENCE</scope>
</reference>